<dbReference type="Pfam" id="PF00400">
    <property type="entry name" value="WD40"/>
    <property type="match status" value="4"/>
</dbReference>
<protein>
    <recommendedName>
        <fullName evidence="4">F-box domain-containing protein</fullName>
    </recommendedName>
</protein>
<accession>D8QZB3</accession>
<dbReference type="CDD" id="cd00200">
    <property type="entry name" value="WD40"/>
    <property type="match status" value="1"/>
</dbReference>
<dbReference type="PROSITE" id="PS50294">
    <property type="entry name" value="WD_REPEATS_REGION"/>
    <property type="match status" value="2"/>
</dbReference>
<dbReference type="STRING" id="88036.D8QZB3"/>
<evidence type="ECO:0000313" key="5">
    <source>
        <dbReference type="EMBL" id="EFJ34379.1"/>
    </source>
</evidence>
<keyword evidence="1 3" id="KW-0853">WD repeat</keyword>
<dbReference type="Gene3D" id="1.20.1280.50">
    <property type="match status" value="1"/>
</dbReference>
<dbReference type="InterPro" id="IPR015943">
    <property type="entry name" value="WD40/YVTN_repeat-like_dom_sf"/>
</dbReference>
<dbReference type="PROSITE" id="PS50181">
    <property type="entry name" value="FBOX"/>
    <property type="match status" value="1"/>
</dbReference>
<dbReference type="Gramene" id="EFJ34379">
    <property type="protein sequence ID" value="EFJ34379"/>
    <property type="gene ID" value="SELMODRAFT_405665"/>
</dbReference>
<feature type="repeat" description="WD" evidence="3">
    <location>
        <begin position="307"/>
        <end position="348"/>
    </location>
</feature>
<dbReference type="InterPro" id="IPR036322">
    <property type="entry name" value="WD40_repeat_dom_sf"/>
</dbReference>
<evidence type="ECO:0000256" key="3">
    <source>
        <dbReference type="PROSITE-ProRule" id="PRU00221"/>
    </source>
</evidence>
<dbReference type="InterPro" id="IPR001680">
    <property type="entry name" value="WD40_rpt"/>
</dbReference>
<dbReference type="InterPro" id="IPR020472">
    <property type="entry name" value="WD40_PAC1"/>
</dbReference>
<keyword evidence="2" id="KW-0677">Repeat</keyword>
<evidence type="ECO:0000259" key="4">
    <source>
        <dbReference type="PROSITE" id="PS50181"/>
    </source>
</evidence>
<gene>
    <name evidence="5" type="ORF">SELMODRAFT_405665</name>
</gene>
<dbReference type="CDD" id="cd22140">
    <property type="entry name" value="F-box_D3-like"/>
    <property type="match status" value="1"/>
</dbReference>
<dbReference type="EMBL" id="GL377569">
    <property type="protein sequence ID" value="EFJ34379.1"/>
    <property type="molecule type" value="Genomic_DNA"/>
</dbReference>
<feature type="repeat" description="WD" evidence="3">
    <location>
        <begin position="227"/>
        <end position="269"/>
    </location>
</feature>
<dbReference type="eggNOG" id="KOG0274">
    <property type="taxonomic scope" value="Eukaryota"/>
</dbReference>
<feature type="repeat" description="WD" evidence="3">
    <location>
        <begin position="181"/>
        <end position="224"/>
    </location>
</feature>
<proteinExistence type="predicted"/>
<dbReference type="PROSITE" id="PS50082">
    <property type="entry name" value="WD_REPEATS_2"/>
    <property type="match status" value="3"/>
</dbReference>
<keyword evidence="6" id="KW-1185">Reference proteome</keyword>
<name>D8QZB3_SELML</name>
<dbReference type="SUPFAM" id="SSF50978">
    <property type="entry name" value="WD40 repeat-like"/>
    <property type="match status" value="1"/>
</dbReference>
<dbReference type="PANTHER" id="PTHR22847:SF746">
    <property type="entry name" value="OS01G0185400 PROTEIN"/>
    <property type="match status" value="1"/>
</dbReference>
<dbReference type="SUPFAM" id="SSF81383">
    <property type="entry name" value="F-box domain"/>
    <property type="match status" value="1"/>
</dbReference>
<reference evidence="5 6" key="1">
    <citation type="journal article" date="2011" name="Science">
        <title>The Selaginella genome identifies genetic changes associated with the evolution of vascular plants.</title>
        <authorList>
            <person name="Banks J.A."/>
            <person name="Nishiyama T."/>
            <person name="Hasebe M."/>
            <person name="Bowman J.L."/>
            <person name="Gribskov M."/>
            <person name="dePamphilis C."/>
            <person name="Albert V.A."/>
            <person name="Aono N."/>
            <person name="Aoyama T."/>
            <person name="Ambrose B.A."/>
            <person name="Ashton N.W."/>
            <person name="Axtell M.J."/>
            <person name="Barker E."/>
            <person name="Barker M.S."/>
            <person name="Bennetzen J.L."/>
            <person name="Bonawitz N.D."/>
            <person name="Chapple C."/>
            <person name="Cheng C."/>
            <person name="Correa L.G."/>
            <person name="Dacre M."/>
            <person name="DeBarry J."/>
            <person name="Dreyer I."/>
            <person name="Elias M."/>
            <person name="Engstrom E.M."/>
            <person name="Estelle M."/>
            <person name="Feng L."/>
            <person name="Finet C."/>
            <person name="Floyd S.K."/>
            <person name="Frommer W.B."/>
            <person name="Fujita T."/>
            <person name="Gramzow L."/>
            <person name="Gutensohn M."/>
            <person name="Harholt J."/>
            <person name="Hattori M."/>
            <person name="Heyl A."/>
            <person name="Hirai T."/>
            <person name="Hiwatashi Y."/>
            <person name="Ishikawa M."/>
            <person name="Iwata M."/>
            <person name="Karol K.G."/>
            <person name="Koehler B."/>
            <person name="Kolukisaoglu U."/>
            <person name="Kubo M."/>
            <person name="Kurata T."/>
            <person name="Lalonde S."/>
            <person name="Li K."/>
            <person name="Li Y."/>
            <person name="Litt A."/>
            <person name="Lyons E."/>
            <person name="Manning G."/>
            <person name="Maruyama T."/>
            <person name="Michael T.P."/>
            <person name="Mikami K."/>
            <person name="Miyazaki S."/>
            <person name="Morinaga S."/>
            <person name="Murata T."/>
            <person name="Mueller-Roeber B."/>
            <person name="Nelson D.R."/>
            <person name="Obara M."/>
            <person name="Oguri Y."/>
            <person name="Olmstead R.G."/>
            <person name="Onodera N."/>
            <person name="Petersen B.L."/>
            <person name="Pils B."/>
            <person name="Prigge M."/>
            <person name="Rensing S.A."/>
            <person name="Riano-Pachon D.M."/>
            <person name="Roberts A.W."/>
            <person name="Sato Y."/>
            <person name="Scheller H.V."/>
            <person name="Schulz B."/>
            <person name="Schulz C."/>
            <person name="Shakirov E.V."/>
            <person name="Shibagaki N."/>
            <person name="Shinohara N."/>
            <person name="Shippen D.E."/>
            <person name="Soerensen I."/>
            <person name="Sotooka R."/>
            <person name="Sugimoto N."/>
            <person name="Sugita M."/>
            <person name="Sumikawa N."/>
            <person name="Tanurdzic M."/>
            <person name="Theissen G."/>
            <person name="Ulvskov P."/>
            <person name="Wakazuki S."/>
            <person name="Weng J.K."/>
            <person name="Willats W.W."/>
            <person name="Wipf D."/>
            <person name="Wolf P.G."/>
            <person name="Yang L."/>
            <person name="Zimmer A.D."/>
            <person name="Zhu Q."/>
            <person name="Mitros T."/>
            <person name="Hellsten U."/>
            <person name="Loque D."/>
            <person name="Otillar R."/>
            <person name="Salamov A."/>
            <person name="Schmutz J."/>
            <person name="Shapiro H."/>
            <person name="Lindquist E."/>
            <person name="Lucas S."/>
            <person name="Rokhsar D."/>
            <person name="Grigoriev I.V."/>
        </authorList>
    </citation>
    <scope>NUCLEOTIDE SEQUENCE [LARGE SCALE GENOMIC DNA]</scope>
</reference>
<dbReference type="InParanoid" id="D8QZB3"/>
<dbReference type="InterPro" id="IPR036047">
    <property type="entry name" value="F-box-like_dom_sf"/>
</dbReference>
<dbReference type="InterPro" id="IPR001810">
    <property type="entry name" value="F-box_dom"/>
</dbReference>
<dbReference type="AlphaFoldDB" id="D8QZB3"/>
<feature type="domain" description="F-box" evidence="4">
    <location>
        <begin position="5"/>
        <end position="51"/>
    </location>
</feature>
<evidence type="ECO:0000256" key="2">
    <source>
        <dbReference type="ARBA" id="ARBA00022737"/>
    </source>
</evidence>
<sequence>MESSPTELLDLPSDALLLCAGSLDLRDLSHLAMSCKRLRQIAYADPLWERQCRIRWPAKQTTSGLFEFVGGRDDYLGRLIACQQFRFRDPFEWQLSLPTMVKQILIHEDAIVAARGSEVLVVMLSSSGLKVLNDHSARINCMRLFPVGGLRNYFIGDNILATCSADRTIRIWGKGRSLRTLRGHSDGVSVIADRLLGQATVIASGGMDSTVKLWNFNGGRTPLLTTLYGHESYIKDLAVAGHNPCIMVSGAKDSKLRVWDTNTATCVGAAKGPASLTSLKSFQSICYASGGSTVAALDLRTMKTVATIDHPGGICATALSSSGKLLCTGGNDRTCKLWDTRSNHQALAELCGHDSPVHFLHLDDVKVVTAGPDDTVVNVWDSNHGTLVSSFDQGSCTTALASQEIFRTARNPRTKLPDQRAQSFGICEAALGWINTAHSSVHKKQYKNVIKVLDLVPRTLAFAVDKSSIRTGHGCAIVDNGGNQVILRSTVTIRQWDVVSQLQVLHWKVDEGGVLLGEDPLAIFELLGGETSHMEQEKWYVTNLRLVSSGRDHGGLFELALEALEDDAAVGDLGAAEISVEGVQEPEAKLHRIRGLPNAKPVLARHCYCLYELVGTYVTLGSSLCSRSSSSTRQMCG</sequence>
<dbReference type="Proteomes" id="UP000001514">
    <property type="component" value="Unassembled WGS sequence"/>
</dbReference>
<dbReference type="PANTHER" id="PTHR22847">
    <property type="entry name" value="WD40 REPEAT PROTEIN"/>
    <property type="match status" value="1"/>
</dbReference>
<organism evidence="6">
    <name type="scientific">Selaginella moellendorffii</name>
    <name type="common">Spikemoss</name>
    <dbReference type="NCBI Taxonomy" id="88036"/>
    <lineage>
        <taxon>Eukaryota</taxon>
        <taxon>Viridiplantae</taxon>
        <taxon>Streptophyta</taxon>
        <taxon>Embryophyta</taxon>
        <taxon>Tracheophyta</taxon>
        <taxon>Lycopodiopsida</taxon>
        <taxon>Selaginellales</taxon>
        <taxon>Selaginellaceae</taxon>
        <taxon>Selaginella</taxon>
    </lineage>
</organism>
<dbReference type="Gene3D" id="2.130.10.10">
    <property type="entry name" value="YVTN repeat-like/Quinoprotein amine dehydrogenase"/>
    <property type="match status" value="2"/>
</dbReference>
<dbReference type="HOGENOM" id="CLU_429877_0_0_1"/>
<dbReference type="KEGG" id="smo:SELMODRAFT_405665"/>
<dbReference type="Pfam" id="PF12937">
    <property type="entry name" value="F-box-like"/>
    <property type="match status" value="1"/>
</dbReference>
<dbReference type="PROSITE" id="PS00678">
    <property type="entry name" value="WD_REPEATS_1"/>
    <property type="match status" value="3"/>
</dbReference>
<dbReference type="PRINTS" id="PR00320">
    <property type="entry name" value="GPROTEINBRPT"/>
</dbReference>
<evidence type="ECO:0000313" key="6">
    <source>
        <dbReference type="Proteomes" id="UP000001514"/>
    </source>
</evidence>
<dbReference type="InterPro" id="IPR019775">
    <property type="entry name" value="WD40_repeat_CS"/>
</dbReference>
<evidence type="ECO:0000256" key="1">
    <source>
        <dbReference type="ARBA" id="ARBA00022574"/>
    </source>
</evidence>
<dbReference type="SMART" id="SM00320">
    <property type="entry name" value="WD40"/>
    <property type="match status" value="5"/>
</dbReference>